<protein>
    <submittedName>
        <fullName evidence="1">Uncharacterized protein</fullName>
    </submittedName>
</protein>
<organism evidence="1 2">
    <name type="scientific">Henosepilachna vigintioctopunctata</name>
    <dbReference type="NCBI Taxonomy" id="420089"/>
    <lineage>
        <taxon>Eukaryota</taxon>
        <taxon>Metazoa</taxon>
        <taxon>Ecdysozoa</taxon>
        <taxon>Arthropoda</taxon>
        <taxon>Hexapoda</taxon>
        <taxon>Insecta</taxon>
        <taxon>Pterygota</taxon>
        <taxon>Neoptera</taxon>
        <taxon>Endopterygota</taxon>
        <taxon>Coleoptera</taxon>
        <taxon>Polyphaga</taxon>
        <taxon>Cucujiformia</taxon>
        <taxon>Coccinelloidea</taxon>
        <taxon>Coccinellidae</taxon>
        <taxon>Epilachninae</taxon>
        <taxon>Epilachnini</taxon>
        <taxon>Henosepilachna</taxon>
    </lineage>
</organism>
<accession>A0AAW1UBQ1</accession>
<dbReference type="EMBL" id="JARQZJ010000042">
    <property type="protein sequence ID" value="KAK9877577.1"/>
    <property type="molecule type" value="Genomic_DNA"/>
</dbReference>
<reference evidence="1 2" key="1">
    <citation type="submission" date="2023-03" db="EMBL/GenBank/DDBJ databases">
        <title>Genome insight into feeding habits of ladybird beetles.</title>
        <authorList>
            <person name="Li H.-S."/>
            <person name="Huang Y.-H."/>
            <person name="Pang H."/>
        </authorList>
    </citation>
    <scope>NUCLEOTIDE SEQUENCE [LARGE SCALE GENOMIC DNA]</scope>
    <source>
        <strain evidence="1">SYSU_2023b</strain>
        <tissue evidence="1">Whole body</tissue>
    </source>
</reference>
<proteinExistence type="predicted"/>
<sequence length="124" mass="14254">MESVVLNITDHKQNCQVPLPVNVPVVAKPSMSKLDFSEVAPKLTILKKNIQRRNHNFPPAIYKIKDELNDKAKKLTKKISLINKSFVSKEQIRRLNTRSKIPSKNCVLRQKKQKTLQLVLLKNS</sequence>
<dbReference type="AlphaFoldDB" id="A0AAW1UBQ1"/>
<keyword evidence="2" id="KW-1185">Reference proteome</keyword>
<dbReference type="Proteomes" id="UP001431783">
    <property type="component" value="Unassembled WGS sequence"/>
</dbReference>
<evidence type="ECO:0000313" key="1">
    <source>
        <dbReference type="EMBL" id="KAK9877577.1"/>
    </source>
</evidence>
<name>A0AAW1UBQ1_9CUCU</name>
<gene>
    <name evidence="1" type="ORF">WA026_018681</name>
</gene>
<evidence type="ECO:0000313" key="2">
    <source>
        <dbReference type="Proteomes" id="UP001431783"/>
    </source>
</evidence>
<comment type="caution">
    <text evidence="1">The sequence shown here is derived from an EMBL/GenBank/DDBJ whole genome shotgun (WGS) entry which is preliminary data.</text>
</comment>